<gene>
    <name evidence="1" type="ORF">BCON_0025g00610</name>
</gene>
<evidence type="ECO:0000313" key="1">
    <source>
        <dbReference type="EMBL" id="TGO61733.1"/>
    </source>
</evidence>
<dbReference type="Proteomes" id="UP000297527">
    <property type="component" value="Unassembled WGS sequence"/>
</dbReference>
<organism evidence="1 2">
    <name type="scientific">Botryotinia convoluta</name>
    <dbReference type="NCBI Taxonomy" id="54673"/>
    <lineage>
        <taxon>Eukaryota</taxon>
        <taxon>Fungi</taxon>
        <taxon>Dikarya</taxon>
        <taxon>Ascomycota</taxon>
        <taxon>Pezizomycotina</taxon>
        <taxon>Leotiomycetes</taxon>
        <taxon>Helotiales</taxon>
        <taxon>Sclerotiniaceae</taxon>
        <taxon>Botryotinia</taxon>
    </lineage>
</organism>
<keyword evidence="2" id="KW-1185">Reference proteome</keyword>
<sequence>MADHVQEANPSRHRHLHLPSRVMSSLNGARGSLRVKLLKGVFDPIDWFIHQLCSCKEVSSFAYLTGLSKMEIWPIESAGKKSIQDILNSFDKFVCTIPEKACMRCRAHLNSISINRIRNEIQSNFHGLCLDCMHNSSEGSDKAFIYYQNNLCKCYDRSCRLSHGQSSWYWSNMGKKEDMQAHQEQEKRAYESRRSFERFRFEYGG</sequence>
<dbReference type="EMBL" id="PQXN01000025">
    <property type="protein sequence ID" value="TGO61733.1"/>
    <property type="molecule type" value="Genomic_DNA"/>
</dbReference>
<accession>A0A4Z1IY29</accession>
<protein>
    <submittedName>
        <fullName evidence="1">Uncharacterized protein</fullName>
    </submittedName>
</protein>
<dbReference type="OrthoDB" id="268428at2759"/>
<reference evidence="1 2" key="1">
    <citation type="submission" date="2017-12" db="EMBL/GenBank/DDBJ databases">
        <title>Comparative genomics of Botrytis spp.</title>
        <authorList>
            <person name="Valero-Jimenez C.A."/>
            <person name="Tapia P."/>
            <person name="Veloso J."/>
            <person name="Silva-Moreno E."/>
            <person name="Staats M."/>
            <person name="Valdes J.H."/>
            <person name="Van Kan J.A.L."/>
        </authorList>
    </citation>
    <scope>NUCLEOTIDE SEQUENCE [LARGE SCALE GENOMIC DNA]</scope>
    <source>
        <strain evidence="1 2">MUCL11595</strain>
    </source>
</reference>
<evidence type="ECO:0000313" key="2">
    <source>
        <dbReference type="Proteomes" id="UP000297527"/>
    </source>
</evidence>
<name>A0A4Z1IY29_9HELO</name>
<dbReference type="AlphaFoldDB" id="A0A4Z1IY29"/>
<proteinExistence type="predicted"/>
<comment type="caution">
    <text evidence="1">The sequence shown here is derived from an EMBL/GenBank/DDBJ whole genome shotgun (WGS) entry which is preliminary data.</text>
</comment>